<comment type="cofactor">
    <cofactor evidence="1 18">
        <name>pyridoxal 5'-phosphate</name>
        <dbReference type="ChEBI" id="CHEBI:597326"/>
    </cofactor>
</comment>
<dbReference type="OrthoDB" id="10254570at2759"/>
<keyword evidence="8" id="KW-0746">Sphingolipid metabolism</keyword>
<dbReference type="GO" id="GO:0008117">
    <property type="term" value="F:sphinganine-1-phosphate aldolase activity"/>
    <property type="evidence" value="ECO:0007669"/>
    <property type="project" value="UniProtKB-EC"/>
</dbReference>
<keyword evidence="10" id="KW-1133">Transmembrane helix</keyword>
<protein>
    <recommendedName>
        <fullName evidence="16">sphinganine-1-phosphate aldolase</fullName>
        <ecNumber evidence="16">4.1.2.27</ecNumber>
    </recommendedName>
    <alternativeName>
        <fullName evidence="17">Sphingosine-1-phosphate aldolase</fullName>
    </alternativeName>
</protein>
<evidence type="ECO:0000256" key="17">
    <source>
        <dbReference type="ARBA" id="ARBA00042568"/>
    </source>
</evidence>
<dbReference type="Proteomes" id="UP000580250">
    <property type="component" value="Unassembled WGS sequence"/>
</dbReference>
<dbReference type="SMART" id="SM01403">
    <property type="entry name" value="Ribosomal_S10"/>
    <property type="match status" value="1"/>
</dbReference>
<evidence type="ECO:0000256" key="10">
    <source>
        <dbReference type="ARBA" id="ARBA00022989"/>
    </source>
</evidence>
<evidence type="ECO:0000256" key="16">
    <source>
        <dbReference type="ARBA" id="ARBA00038965"/>
    </source>
</evidence>
<dbReference type="GO" id="GO:0030149">
    <property type="term" value="P:sphingolipid catabolic process"/>
    <property type="evidence" value="ECO:0007669"/>
    <property type="project" value="TreeGrafter"/>
</dbReference>
<dbReference type="Pfam" id="PF00338">
    <property type="entry name" value="Ribosomal_S10"/>
    <property type="match status" value="1"/>
</dbReference>
<name>A0A6V7UJ89_MELEN</name>
<dbReference type="InterPro" id="IPR015421">
    <property type="entry name" value="PyrdxlP-dep_Trfase_major"/>
</dbReference>
<keyword evidence="12" id="KW-0472">Membrane</keyword>
<dbReference type="Gene3D" id="3.90.1150.10">
    <property type="entry name" value="Aspartate Aminotransferase, domain 1"/>
    <property type="match status" value="1"/>
</dbReference>
<evidence type="ECO:0000259" key="19">
    <source>
        <dbReference type="SMART" id="SM01403"/>
    </source>
</evidence>
<dbReference type="Pfam" id="PF00282">
    <property type="entry name" value="Pyridoxal_deC"/>
    <property type="match status" value="1"/>
</dbReference>
<evidence type="ECO:0000256" key="3">
    <source>
        <dbReference type="ARBA" id="ARBA00004760"/>
    </source>
</evidence>
<comment type="similarity">
    <text evidence="15">Belongs to the group II decarboxylase family. Sphingosine-1-phosphate lyase subfamily.</text>
</comment>
<keyword evidence="6" id="KW-0256">Endoplasmic reticulum</keyword>
<comment type="pathway">
    <text evidence="3">Lipid metabolism; sphingolipid metabolism.</text>
</comment>
<dbReference type="PANTHER" id="PTHR42735">
    <property type="match status" value="1"/>
</dbReference>
<dbReference type="PANTHER" id="PTHR42735:SF6">
    <property type="entry name" value="SPHINGOSINE-1-PHOSPHATE LYASE 1"/>
    <property type="match status" value="1"/>
</dbReference>
<dbReference type="GO" id="GO:0005840">
    <property type="term" value="C:ribosome"/>
    <property type="evidence" value="ECO:0007669"/>
    <property type="project" value="UniProtKB-KW"/>
</dbReference>
<evidence type="ECO:0000256" key="12">
    <source>
        <dbReference type="ARBA" id="ARBA00023136"/>
    </source>
</evidence>
<keyword evidence="14" id="KW-0687">Ribonucleoprotein</keyword>
<dbReference type="InterPro" id="IPR015424">
    <property type="entry name" value="PyrdxlP-dep_Trfase"/>
</dbReference>
<evidence type="ECO:0000256" key="18">
    <source>
        <dbReference type="PIRSR" id="PIRSR602129-50"/>
    </source>
</evidence>
<accession>A0A6V7UJ89</accession>
<dbReference type="Gene3D" id="6.10.140.2150">
    <property type="match status" value="1"/>
</dbReference>
<feature type="modified residue" description="N6-(pyridoxal phosphate)lysine" evidence="18">
    <location>
        <position position="540"/>
    </location>
</feature>
<dbReference type="GO" id="GO:1990904">
    <property type="term" value="C:ribonucleoprotein complex"/>
    <property type="evidence" value="ECO:0007669"/>
    <property type="project" value="UniProtKB-KW"/>
</dbReference>
<evidence type="ECO:0000256" key="14">
    <source>
        <dbReference type="ARBA" id="ARBA00023274"/>
    </source>
</evidence>
<dbReference type="GO" id="GO:0030170">
    <property type="term" value="F:pyridoxal phosphate binding"/>
    <property type="evidence" value="ECO:0007669"/>
    <property type="project" value="InterPro"/>
</dbReference>
<comment type="subcellular location">
    <subcellularLocation>
        <location evidence="2">Endoplasmic reticulum membrane</location>
        <topology evidence="2">Single-pass membrane protein</topology>
    </subcellularLocation>
</comment>
<dbReference type="Gene3D" id="3.30.70.600">
    <property type="entry name" value="Ribosomal protein S10 domain"/>
    <property type="match status" value="1"/>
</dbReference>
<dbReference type="InterPro" id="IPR027486">
    <property type="entry name" value="Ribosomal_uS10_dom"/>
</dbReference>
<evidence type="ECO:0000256" key="13">
    <source>
        <dbReference type="ARBA" id="ARBA00023239"/>
    </source>
</evidence>
<dbReference type="AlphaFoldDB" id="A0A6V7UJ89"/>
<evidence type="ECO:0000256" key="15">
    <source>
        <dbReference type="ARBA" id="ARBA00038302"/>
    </source>
</evidence>
<keyword evidence="11" id="KW-0443">Lipid metabolism</keyword>
<evidence type="ECO:0000256" key="6">
    <source>
        <dbReference type="ARBA" id="ARBA00022824"/>
    </source>
</evidence>
<dbReference type="SUPFAM" id="SSF54999">
    <property type="entry name" value="Ribosomal protein S10"/>
    <property type="match status" value="1"/>
</dbReference>
<evidence type="ECO:0000313" key="21">
    <source>
        <dbReference type="Proteomes" id="UP000580250"/>
    </source>
</evidence>
<evidence type="ECO:0000313" key="20">
    <source>
        <dbReference type="EMBL" id="CAD2159556.1"/>
    </source>
</evidence>
<organism evidence="20 21">
    <name type="scientific">Meloidogyne enterolobii</name>
    <name type="common">Root-knot nematode worm</name>
    <name type="synonym">Meloidogyne mayaguensis</name>
    <dbReference type="NCBI Taxonomy" id="390850"/>
    <lineage>
        <taxon>Eukaryota</taxon>
        <taxon>Metazoa</taxon>
        <taxon>Ecdysozoa</taxon>
        <taxon>Nematoda</taxon>
        <taxon>Chromadorea</taxon>
        <taxon>Rhabditida</taxon>
        <taxon>Tylenchina</taxon>
        <taxon>Tylenchomorpha</taxon>
        <taxon>Tylenchoidea</taxon>
        <taxon>Meloidogynidae</taxon>
        <taxon>Meloidogyninae</taxon>
        <taxon>Meloidogyne</taxon>
    </lineage>
</organism>
<dbReference type="InterPro" id="IPR002129">
    <property type="entry name" value="PyrdxlP-dep_de-COase"/>
</dbReference>
<gene>
    <name evidence="20" type="ORF">MENT_LOCUS13763</name>
</gene>
<dbReference type="Gene3D" id="3.40.640.10">
    <property type="entry name" value="Type I PLP-dependent aspartate aminotransferase-like (Major domain)"/>
    <property type="match status" value="1"/>
</dbReference>
<reference evidence="20 21" key="1">
    <citation type="submission" date="2020-08" db="EMBL/GenBank/DDBJ databases">
        <authorList>
            <person name="Koutsovoulos G."/>
            <person name="Danchin GJ E."/>
        </authorList>
    </citation>
    <scope>NUCLEOTIDE SEQUENCE [LARGE SCALE GENOMIC DNA]</scope>
</reference>
<dbReference type="InterPro" id="IPR015422">
    <property type="entry name" value="PyrdxlP-dep_Trfase_small"/>
</dbReference>
<keyword evidence="5" id="KW-0812">Transmembrane</keyword>
<evidence type="ECO:0000256" key="11">
    <source>
        <dbReference type="ARBA" id="ARBA00023098"/>
    </source>
</evidence>
<evidence type="ECO:0000256" key="9">
    <source>
        <dbReference type="ARBA" id="ARBA00022980"/>
    </source>
</evidence>
<evidence type="ECO:0000256" key="7">
    <source>
        <dbReference type="ARBA" id="ARBA00022898"/>
    </source>
</evidence>
<dbReference type="EC" id="4.1.2.27" evidence="16"/>
<dbReference type="InterPro" id="IPR036838">
    <property type="entry name" value="Ribosomal_uS10_dom_sf"/>
</dbReference>
<dbReference type="InterPro" id="IPR050477">
    <property type="entry name" value="GrpII_AminoAcid_Decarb"/>
</dbReference>
<evidence type="ECO:0000256" key="1">
    <source>
        <dbReference type="ARBA" id="ARBA00001933"/>
    </source>
</evidence>
<evidence type="ECO:0000256" key="5">
    <source>
        <dbReference type="ARBA" id="ARBA00022692"/>
    </source>
</evidence>
<keyword evidence="13" id="KW-0456">Lyase</keyword>
<evidence type="ECO:0000256" key="2">
    <source>
        <dbReference type="ARBA" id="ARBA00004389"/>
    </source>
</evidence>
<dbReference type="SUPFAM" id="SSF53383">
    <property type="entry name" value="PLP-dependent transferases"/>
    <property type="match status" value="1"/>
</dbReference>
<dbReference type="EMBL" id="CAJEWN010000075">
    <property type="protein sequence ID" value="CAD2159556.1"/>
    <property type="molecule type" value="Genomic_DNA"/>
</dbReference>
<evidence type="ECO:0000256" key="8">
    <source>
        <dbReference type="ARBA" id="ARBA00022919"/>
    </source>
</evidence>
<comment type="caution">
    <text evidence="20">The sequence shown here is derived from an EMBL/GenBank/DDBJ whole genome shotgun (WGS) entry which is preliminary data.</text>
</comment>
<dbReference type="GO" id="GO:0005789">
    <property type="term" value="C:endoplasmic reticulum membrane"/>
    <property type="evidence" value="ECO:0007669"/>
    <property type="project" value="UniProtKB-SubCell"/>
</dbReference>
<evidence type="ECO:0000256" key="4">
    <source>
        <dbReference type="ARBA" id="ARBA00004991"/>
    </source>
</evidence>
<keyword evidence="7 18" id="KW-0663">Pyridoxal phosphate</keyword>
<comment type="pathway">
    <text evidence="4">Sphingolipid metabolism.</text>
</comment>
<keyword evidence="9" id="KW-0689">Ribosomal protein</keyword>
<feature type="domain" description="Small ribosomal subunit protein uS10" evidence="19">
    <location>
        <begin position="58"/>
        <end position="153"/>
    </location>
</feature>
<sequence length="744" mass="83826">MLIKILFKNCQRNFNNKYFFQLRQLSTLKEKVNVPKSEDLYEPRFEIKRHYPDLQLINVKLKAYDFQCLEKFQSFVHWTAENFGFDVVECYPLAHKCEKIKEFKENSVTISTEYELKTYARVVRIGPVPAIQLPLFVMMVQANAPVGIQITIKEHEASDEVERYIPDPQLEDLKETLRNLDDPVTFYFLFSTMDGEWIKMLFNNNLLSTVSIDKASKINFVLVCVSIAGTWFVIYLHELVTRSPKPLIKRFKASCFSILRKFVPSINKQIEEALNKTKEELIHSIHQYDKGLDFIREMPLKAINHESILKRIEYYQEMEGTFDYIKGRVSGTVYTNIDPGHMAILGEVFHKFAYSNPLHPDVFPAVRKMEAEIIKIVASLFHGPEDAVGTVTTGGTESIILACLAARNFAFSKGIGDPIIIVPVTAHAAFDKACSLLQIGIKHIPCDPITMRVDLKAMKRAINRKTCLLVGSAPNFPYGTIDDIPSIAQFGLDYSIPVHVDACLGGFVIAFSQDSPALSHIPIFDFRLPGVTSISCDTHKYGYAPKGTSTIIYRSTELLHHQYFAVTEWPGGIYATPTLPGSRAGLNIALTWSTLLYFGRQGYIERANLIATRTAQLADGLYKIPGLFIVGKPDVSVVAFSSKKFNIFAVGDLLNKLGWNLNSLHLPDAIHFCLTYNQSKGDVIIKFLNDLRECCKQVCQLPDKGTTSKTAALYGMAAQIPDKSIIEDVAHLYLDACYSMPTKA</sequence>
<dbReference type="FunFam" id="3.40.640.10:FF:000020">
    <property type="entry name" value="sphingosine-1-phosphate lyase 1"/>
    <property type="match status" value="1"/>
</dbReference>
<proteinExistence type="inferred from homology"/>
<dbReference type="GO" id="GO:0019752">
    <property type="term" value="P:carboxylic acid metabolic process"/>
    <property type="evidence" value="ECO:0007669"/>
    <property type="project" value="InterPro"/>
</dbReference>
<dbReference type="FunFam" id="6.10.140.2150:FF:000001">
    <property type="entry name" value="Sphingosine-1-phosphate lyase 1"/>
    <property type="match status" value="1"/>
</dbReference>